<proteinExistence type="predicted"/>
<dbReference type="Proteomes" id="UP000828251">
    <property type="component" value="Unassembled WGS sequence"/>
</dbReference>
<name>A0A9D3WBW3_9ROSI</name>
<sequence>MGFRDLYSFNKALLAKQAWRLISQPDYLLARVLKAHYFSFNDFMLAKVGSYPSFTWRNIYGFRELFVDGLLWRIGCGENVNIWNDPWLPGHGNSRLLVQNICTQWTTARRILNIPLAQIGSPNVLVWRHDATGEYTVKSGYWVILKGRVLRQLWQLLNLKVHPSRSTSDDKNQFISCFIAVDEGTKNMLTISYWAVWFKHNKMVHEGNTFSMQDLLRFVQGYACEVHISRGSGSSFKSTVAEFWRPINPGLSN</sequence>
<evidence type="ECO:0000313" key="2">
    <source>
        <dbReference type="Proteomes" id="UP000828251"/>
    </source>
</evidence>
<gene>
    <name evidence="1" type="ORF">J1N35_004401</name>
</gene>
<organism evidence="1 2">
    <name type="scientific">Gossypium stocksii</name>
    <dbReference type="NCBI Taxonomy" id="47602"/>
    <lineage>
        <taxon>Eukaryota</taxon>
        <taxon>Viridiplantae</taxon>
        <taxon>Streptophyta</taxon>
        <taxon>Embryophyta</taxon>
        <taxon>Tracheophyta</taxon>
        <taxon>Spermatophyta</taxon>
        <taxon>Magnoliopsida</taxon>
        <taxon>eudicotyledons</taxon>
        <taxon>Gunneridae</taxon>
        <taxon>Pentapetalae</taxon>
        <taxon>rosids</taxon>
        <taxon>malvids</taxon>
        <taxon>Malvales</taxon>
        <taxon>Malvaceae</taxon>
        <taxon>Malvoideae</taxon>
        <taxon>Gossypium</taxon>
    </lineage>
</organism>
<evidence type="ECO:0008006" key="3">
    <source>
        <dbReference type="Google" id="ProtNLM"/>
    </source>
</evidence>
<reference evidence="1 2" key="1">
    <citation type="journal article" date="2021" name="Plant Biotechnol. J.">
        <title>Multi-omics assisted identification of the key and species-specific regulatory components of drought-tolerant mechanisms in Gossypium stocksii.</title>
        <authorList>
            <person name="Yu D."/>
            <person name="Ke L."/>
            <person name="Zhang D."/>
            <person name="Wu Y."/>
            <person name="Sun Y."/>
            <person name="Mei J."/>
            <person name="Sun J."/>
            <person name="Sun Y."/>
        </authorList>
    </citation>
    <scope>NUCLEOTIDE SEQUENCE [LARGE SCALE GENOMIC DNA]</scope>
    <source>
        <strain evidence="2">cv. E1</strain>
        <tissue evidence="1">Leaf</tissue>
    </source>
</reference>
<accession>A0A9D3WBW3</accession>
<dbReference type="EMBL" id="JAIQCV010000002">
    <property type="protein sequence ID" value="KAH1121241.1"/>
    <property type="molecule type" value="Genomic_DNA"/>
</dbReference>
<protein>
    <recommendedName>
        <fullName evidence="3">Reverse transcriptase zinc-binding domain-containing protein</fullName>
    </recommendedName>
</protein>
<evidence type="ECO:0000313" key="1">
    <source>
        <dbReference type="EMBL" id="KAH1121241.1"/>
    </source>
</evidence>
<comment type="caution">
    <text evidence="1">The sequence shown here is derived from an EMBL/GenBank/DDBJ whole genome shotgun (WGS) entry which is preliminary data.</text>
</comment>
<dbReference type="AlphaFoldDB" id="A0A9D3WBW3"/>
<dbReference type="OrthoDB" id="692976at2759"/>
<keyword evidence="2" id="KW-1185">Reference proteome</keyword>